<keyword evidence="22 36" id="KW-0408">Iron</keyword>
<dbReference type="AlphaFoldDB" id="A0A674PAV8"/>
<accession>A0A674PAV8</accession>
<evidence type="ECO:0000256" key="21">
    <source>
        <dbReference type="ARBA" id="ARBA00023002"/>
    </source>
</evidence>
<feature type="binding site" description="axial binding residue" evidence="36">
    <location>
        <position position="385"/>
    </location>
    <ligand>
        <name>heme b</name>
        <dbReference type="ChEBI" id="CHEBI:60344"/>
    </ligand>
    <ligandPart>
        <name>Fe</name>
        <dbReference type="ChEBI" id="CHEBI:18248"/>
    </ligandPart>
</feature>
<comment type="catalytic activity">
    <reaction evidence="33">
        <text>(9Z,12Z)-octadecadienoate + AH2 + O2 = (13S)-hydroxy-(9Z,11E)-octadecadienoate + A + H2O</text>
        <dbReference type="Rhea" id="RHEA:75451"/>
        <dbReference type="ChEBI" id="CHEBI:13193"/>
        <dbReference type="ChEBI" id="CHEBI:15377"/>
        <dbReference type="ChEBI" id="CHEBI:15379"/>
        <dbReference type="ChEBI" id="CHEBI:17499"/>
        <dbReference type="ChEBI" id="CHEBI:30245"/>
        <dbReference type="ChEBI" id="CHEBI:90850"/>
    </reaction>
    <physiologicalReaction direction="left-to-right" evidence="33">
        <dbReference type="Rhea" id="RHEA:75452"/>
    </physiologicalReaction>
</comment>
<evidence type="ECO:0000256" key="12">
    <source>
        <dbReference type="ARBA" id="ARBA00022559"/>
    </source>
</evidence>
<evidence type="ECO:0000256" key="24">
    <source>
        <dbReference type="ARBA" id="ARBA00023136"/>
    </source>
</evidence>
<gene>
    <name evidence="40" type="primary">ptgs1</name>
</gene>
<comment type="catalytic activity">
    <reaction evidence="34">
        <text>(9Z,12Z)-octadecadienoate + AH2 + O2 = (13R)-hydroxy-(9Z,11E)-octadecadienoate + A + H2O</text>
        <dbReference type="Rhea" id="RHEA:75455"/>
        <dbReference type="ChEBI" id="CHEBI:13193"/>
        <dbReference type="ChEBI" id="CHEBI:15377"/>
        <dbReference type="ChEBI" id="CHEBI:15379"/>
        <dbReference type="ChEBI" id="CHEBI:17499"/>
        <dbReference type="ChEBI" id="CHEBI:30245"/>
        <dbReference type="ChEBI" id="CHEBI:136655"/>
    </reaction>
    <physiologicalReaction direction="left-to-right" evidence="34">
        <dbReference type="Rhea" id="RHEA:75456"/>
    </physiologicalReaction>
</comment>
<evidence type="ECO:0000256" key="8">
    <source>
        <dbReference type="ARBA" id="ARBA00020404"/>
    </source>
</evidence>
<dbReference type="Ensembl" id="ENSTRUT00000058872.1">
    <property type="protein sequence ID" value="ENSTRUP00000082772.1"/>
    <property type="gene ID" value="ENSTRUG00000016689.3"/>
</dbReference>
<evidence type="ECO:0000256" key="16">
    <source>
        <dbReference type="ARBA" id="ARBA00022729"/>
    </source>
</evidence>
<evidence type="ECO:0000256" key="4">
    <source>
        <dbReference type="ARBA" id="ARBA00004702"/>
    </source>
</evidence>
<dbReference type="GO" id="GO:0005789">
    <property type="term" value="C:endoplasmic reticulum membrane"/>
    <property type="evidence" value="ECO:0007669"/>
    <property type="project" value="UniProtKB-SubCell"/>
</dbReference>
<dbReference type="InterPro" id="IPR010255">
    <property type="entry name" value="Haem_peroxidase_sf"/>
</dbReference>
<comment type="subunit">
    <text evidence="6">Homodimer.</text>
</comment>
<evidence type="ECO:0000256" key="25">
    <source>
        <dbReference type="ARBA" id="ARBA00023157"/>
    </source>
</evidence>
<keyword evidence="18" id="KW-0276">Fatty acid metabolism</keyword>
<dbReference type="FunFam" id="2.10.25.10:FF:000235">
    <property type="entry name" value="Prostaglandin G/H synthase 2"/>
    <property type="match status" value="1"/>
</dbReference>
<evidence type="ECO:0000256" key="7">
    <source>
        <dbReference type="ARBA" id="ARBA00012440"/>
    </source>
</evidence>
<feature type="signal peptide" evidence="38">
    <location>
        <begin position="1"/>
        <end position="18"/>
    </location>
</feature>
<dbReference type="InParanoid" id="A0A674PAV8"/>
<reference evidence="40" key="2">
    <citation type="submission" date="2025-08" db="UniProtKB">
        <authorList>
            <consortium name="Ensembl"/>
        </authorList>
    </citation>
    <scope>IDENTIFICATION</scope>
</reference>
<keyword evidence="13" id="KW-0643">Prostaglandin biosynthesis</keyword>
<sequence length="592" mass="68182">MESCFLVSISFLLLLVSSFDRGLTNFSFAVNPCCYYPCQNAGVCVRFGTDQYQCDCTGTGFYGDNCTVPEFWTKVYILFKPSPAVVHFILTNFHWFWGLVNNSLLQDIFMRFVLTVRINLVPDIPTYNTKYGYLNWESYYNISYYTRLLPPVPEDCPLPMGTKGKAVLPDPDVLLEKFFKRRVFKPDPQGTNLMFAFMAQHFTHQFFKTHPGVGGGFTKALGHGVDGSHIYGDNLMRQFQLRQQKDGKLKYQLINGEMYPPTVSNVPVDMRYPPTIPPEHRLAIGNELFGLVPGLSMYATIWLREHNRLCDILKEEHPTWDDEQLFQTARLIVIGETIKIIIEEYVQHLSGYLFKLKFDPSLLFKEQFHYSNRIAVEFVHLYHWHSLMPDSFLIDGDDVPYSQFLHNNSLLIHYGVEKLVDSFSRQPAGQIGGGQNFNEHILGVIKSLFRESRADRLRPFNEYRKKFDLKPYSSFSELTDNVEIARDLEELYGDIDALEFYPGLILEKTHSNSIFGESMVEMGSPFSLKGLFGNPICSPEYWKPSTFGGETGFNIVKTATLRKLVCLNTKWCPYVSFNVPRDEDEPKPKNEL</sequence>
<dbReference type="PRINTS" id="PR00457">
    <property type="entry name" value="ANPEROXIDASE"/>
</dbReference>
<keyword evidence="24" id="KW-0472">Membrane</keyword>
<evidence type="ECO:0000256" key="11">
    <source>
        <dbReference type="ARBA" id="ARBA00022536"/>
    </source>
</evidence>
<dbReference type="InterPro" id="IPR000742">
    <property type="entry name" value="EGF"/>
</dbReference>
<organism evidence="40 41">
    <name type="scientific">Takifugu rubripes</name>
    <name type="common">Japanese pufferfish</name>
    <name type="synonym">Fugu rubripes</name>
    <dbReference type="NCBI Taxonomy" id="31033"/>
    <lineage>
        <taxon>Eukaryota</taxon>
        <taxon>Metazoa</taxon>
        <taxon>Chordata</taxon>
        <taxon>Craniata</taxon>
        <taxon>Vertebrata</taxon>
        <taxon>Euteleostomi</taxon>
        <taxon>Actinopterygii</taxon>
        <taxon>Neopterygii</taxon>
        <taxon>Teleostei</taxon>
        <taxon>Neoteleostei</taxon>
        <taxon>Acanthomorphata</taxon>
        <taxon>Eupercaria</taxon>
        <taxon>Tetraodontiformes</taxon>
        <taxon>Tetradontoidea</taxon>
        <taxon>Tetraodontidae</taxon>
        <taxon>Takifugu</taxon>
    </lineage>
</organism>
<evidence type="ECO:0000256" key="29">
    <source>
        <dbReference type="ARBA" id="ARBA00031794"/>
    </source>
</evidence>
<feature type="domain" description="EGF-like" evidence="39">
    <location>
        <begin position="29"/>
        <end position="67"/>
    </location>
</feature>
<dbReference type="PROSITE" id="PS50292">
    <property type="entry name" value="PEROXIDASE_3"/>
    <property type="match status" value="1"/>
</dbReference>
<comment type="catalytic activity">
    <reaction evidence="32">
        <text>(9Z,12Z)-octadecadienoate + AH2 + O2 = (9R)-hydroxy-(10E,12Z)-octadecadienoate + A + H2O</text>
        <dbReference type="Rhea" id="RHEA:75447"/>
        <dbReference type="ChEBI" id="CHEBI:13193"/>
        <dbReference type="ChEBI" id="CHEBI:15377"/>
        <dbReference type="ChEBI" id="CHEBI:15379"/>
        <dbReference type="ChEBI" id="CHEBI:17499"/>
        <dbReference type="ChEBI" id="CHEBI:30245"/>
        <dbReference type="ChEBI" id="CHEBI:77895"/>
    </reaction>
    <physiologicalReaction direction="left-to-right" evidence="32">
        <dbReference type="Rhea" id="RHEA:75448"/>
    </physiologicalReaction>
</comment>
<evidence type="ECO:0000256" key="22">
    <source>
        <dbReference type="ARBA" id="ARBA00023004"/>
    </source>
</evidence>
<keyword evidence="27" id="KW-0325">Glycoprotein</keyword>
<evidence type="ECO:0000256" key="13">
    <source>
        <dbReference type="ARBA" id="ARBA00022585"/>
    </source>
</evidence>
<dbReference type="PROSITE" id="PS50026">
    <property type="entry name" value="EGF_3"/>
    <property type="match status" value="1"/>
</dbReference>
<dbReference type="Proteomes" id="UP000005226">
    <property type="component" value="Chromosome 21"/>
</dbReference>
<dbReference type="PANTHER" id="PTHR11903">
    <property type="entry name" value="PROSTAGLANDIN G/H SYNTHASE"/>
    <property type="match status" value="1"/>
</dbReference>
<keyword evidence="26" id="KW-0275">Fatty acid biosynthesis</keyword>
<keyword evidence="15 36" id="KW-0479">Metal-binding</keyword>
<evidence type="ECO:0000256" key="15">
    <source>
        <dbReference type="ARBA" id="ARBA00022723"/>
    </source>
</evidence>
<dbReference type="GO" id="GO:0043005">
    <property type="term" value="C:neuron projection"/>
    <property type="evidence" value="ECO:0007669"/>
    <property type="project" value="TreeGrafter"/>
</dbReference>
<dbReference type="InterPro" id="IPR050783">
    <property type="entry name" value="Oxylipin_biosynth_metab"/>
</dbReference>
<evidence type="ECO:0000256" key="2">
    <source>
        <dbReference type="ARBA" id="ARBA00004524"/>
    </source>
</evidence>
<keyword evidence="12" id="KW-0575">Peroxidase</keyword>
<dbReference type="Gene3D" id="2.10.25.10">
    <property type="entry name" value="Laminin"/>
    <property type="match status" value="1"/>
</dbReference>
<evidence type="ECO:0000256" key="37">
    <source>
        <dbReference type="PROSITE-ProRule" id="PRU00076"/>
    </source>
</evidence>
<evidence type="ECO:0000256" key="35">
    <source>
        <dbReference type="PIRSR" id="PIRSR619791-1"/>
    </source>
</evidence>
<comment type="similarity">
    <text evidence="5">Belongs to the prostaglandin G/H synthase family.</text>
</comment>
<evidence type="ECO:0000256" key="34">
    <source>
        <dbReference type="ARBA" id="ARBA00036409"/>
    </source>
</evidence>
<evidence type="ECO:0000256" key="17">
    <source>
        <dbReference type="ARBA" id="ARBA00022824"/>
    </source>
</evidence>
<evidence type="ECO:0000256" key="26">
    <source>
        <dbReference type="ARBA" id="ARBA00023160"/>
    </source>
</evidence>
<feature type="active site" description="For cyclooxygenase activity" evidence="35">
    <location>
        <position position="382"/>
    </location>
</feature>
<dbReference type="GlyCosmos" id="A0A674PAV8">
    <property type="glycosylation" value="3 sites, No reported glycans"/>
</dbReference>
<dbReference type="SUPFAM" id="SSF48113">
    <property type="entry name" value="Heme-dependent peroxidases"/>
    <property type="match status" value="1"/>
</dbReference>
<evidence type="ECO:0000259" key="39">
    <source>
        <dbReference type="PROSITE" id="PS50026"/>
    </source>
</evidence>
<evidence type="ECO:0000256" key="6">
    <source>
        <dbReference type="ARBA" id="ARBA00011738"/>
    </source>
</evidence>
<evidence type="ECO:0000256" key="10">
    <source>
        <dbReference type="ARBA" id="ARBA00022516"/>
    </source>
</evidence>
<keyword evidence="9" id="KW-0644">Prostaglandin metabolism</keyword>
<evidence type="ECO:0000256" key="36">
    <source>
        <dbReference type="PIRSR" id="PIRSR619791-2"/>
    </source>
</evidence>
<dbReference type="CDD" id="cd00054">
    <property type="entry name" value="EGF_CA"/>
    <property type="match status" value="1"/>
</dbReference>
<evidence type="ECO:0000256" key="18">
    <source>
        <dbReference type="ARBA" id="ARBA00022832"/>
    </source>
</evidence>
<dbReference type="InterPro" id="IPR037120">
    <property type="entry name" value="Haem_peroxidase_sf_animal"/>
</dbReference>
<dbReference type="Pfam" id="PF03098">
    <property type="entry name" value="An_peroxidase"/>
    <property type="match status" value="1"/>
</dbReference>
<evidence type="ECO:0000256" key="19">
    <source>
        <dbReference type="ARBA" id="ARBA00022848"/>
    </source>
</evidence>
<evidence type="ECO:0000256" key="31">
    <source>
        <dbReference type="ARBA" id="ARBA00035976"/>
    </source>
</evidence>
<evidence type="ECO:0000256" key="32">
    <source>
        <dbReference type="ARBA" id="ARBA00036313"/>
    </source>
</evidence>
<evidence type="ECO:0000313" key="40">
    <source>
        <dbReference type="Ensembl" id="ENSTRUP00000082772.1"/>
    </source>
</evidence>
<keyword evidence="14 36" id="KW-0349">Heme</keyword>
<evidence type="ECO:0000256" key="3">
    <source>
        <dbReference type="ARBA" id="ARBA00004586"/>
    </source>
</evidence>
<dbReference type="GO" id="GO:0004666">
    <property type="term" value="F:prostaglandin-endoperoxide synthase activity"/>
    <property type="evidence" value="ECO:0007669"/>
    <property type="project" value="UniProtKB-EC"/>
</dbReference>
<keyword evidence="19" id="KW-0492">Microsome</keyword>
<dbReference type="GO" id="GO:0006979">
    <property type="term" value="P:response to oxidative stress"/>
    <property type="evidence" value="ECO:0007669"/>
    <property type="project" value="InterPro"/>
</dbReference>
<dbReference type="GO" id="GO:0004601">
    <property type="term" value="F:peroxidase activity"/>
    <property type="evidence" value="ECO:0007669"/>
    <property type="project" value="UniProtKB-KW"/>
</dbReference>
<evidence type="ECO:0000256" key="28">
    <source>
        <dbReference type="ARBA" id="ARBA00031217"/>
    </source>
</evidence>
<evidence type="ECO:0000256" key="23">
    <source>
        <dbReference type="ARBA" id="ARBA00023098"/>
    </source>
</evidence>
<comment type="cofactor">
    <cofactor evidence="1">
        <name>heme b</name>
        <dbReference type="ChEBI" id="CHEBI:60344"/>
    </cofactor>
</comment>
<name>A0A674PAV8_TAKRU</name>
<dbReference type="GO" id="GO:0016702">
    <property type="term" value="F:oxidoreductase activity, acting on single donors with incorporation of molecular oxygen, incorporation of two atoms of oxygen"/>
    <property type="evidence" value="ECO:0007669"/>
    <property type="project" value="TreeGrafter"/>
</dbReference>
<keyword evidence="20" id="KW-0223">Dioxygenase</keyword>
<protein>
    <recommendedName>
        <fullName evidence="8">Prostaglandin G/H synthase 1</fullName>
        <ecNumber evidence="7">1.14.99.1</ecNumber>
    </recommendedName>
    <alternativeName>
        <fullName evidence="28">Cyclooxygenase-1</fullName>
    </alternativeName>
    <alternativeName>
        <fullName evidence="29">Prostaglandin H2 synthase 1</fullName>
    </alternativeName>
    <alternativeName>
        <fullName evidence="30">Prostaglandin-endoperoxide synthase 1</fullName>
    </alternativeName>
</protein>
<reference evidence="40 41" key="1">
    <citation type="journal article" date="2011" name="Genome Biol. Evol.">
        <title>Integration of the genetic map and genome assembly of fugu facilitates insights into distinct features of genome evolution in teleosts and mammals.</title>
        <authorList>
            <person name="Kai W."/>
            <person name="Kikuchi K."/>
            <person name="Tohari S."/>
            <person name="Chew A.K."/>
            <person name="Tay A."/>
            <person name="Fujiwara A."/>
            <person name="Hosoya S."/>
            <person name="Suetake H."/>
            <person name="Naruse K."/>
            <person name="Brenner S."/>
            <person name="Suzuki Y."/>
            <person name="Venkatesh B."/>
        </authorList>
    </citation>
    <scope>NUCLEOTIDE SEQUENCE [LARGE SCALE GENOMIC DNA]</scope>
</reference>
<keyword evidence="17" id="KW-0256">Endoplasmic reticulum</keyword>
<evidence type="ECO:0000256" key="33">
    <source>
        <dbReference type="ARBA" id="ARBA00036358"/>
    </source>
</evidence>
<dbReference type="OMA" id="EFWTRIR"/>
<keyword evidence="41" id="KW-1185">Reference proteome</keyword>
<keyword evidence="23" id="KW-0443">Lipid metabolism</keyword>
<feature type="active site" description="Proton acceptor" evidence="35">
    <location>
        <position position="204"/>
    </location>
</feature>
<dbReference type="GeneTree" id="ENSGT00390000010743"/>
<evidence type="ECO:0000256" key="38">
    <source>
        <dbReference type="SAM" id="SignalP"/>
    </source>
</evidence>
<feature type="binding site" evidence="36">
    <location>
        <position position="117"/>
    </location>
    <ligand>
        <name>substrate</name>
    </ligand>
</feature>
<dbReference type="SUPFAM" id="SSF57196">
    <property type="entry name" value="EGF/Laminin"/>
    <property type="match status" value="1"/>
</dbReference>
<dbReference type="PANTHER" id="PTHR11903:SF6">
    <property type="entry name" value="PROSTAGLANDIN G_H SYNTHASE 1"/>
    <property type="match status" value="1"/>
</dbReference>
<dbReference type="GO" id="GO:0020037">
    <property type="term" value="F:heme binding"/>
    <property type="evidence" value="ECO:0007669"/>
    <property type="project" value="InterPro"/>
</dbReference>
<dbReference type="InterPro" id="IPR019791">
    <property type="entry name" value="Haem_peroxidase_animal"/>
</dbReference>
<dbReference type="GO" id="GO:0046872">
    <property type="term" value="F:metal ion binding"/>
    <property type="evidence" value="ECO:0007669"/>
    <property type="project" value="UniProtKB-KW"/>
</dbReference>
<comment type="pathway">
    <text evidence="4">Lipid metabolism; prostaglandin biosynthesis.</text>
</comment>
<dbReference type="GO" id="GO:0019371">
    <property type="term" value="P:cyclooxygenase pathway"/>
    <property type="evidence" value="ECO:0007669"/>
    <property type="project" value="TreeGrafter"/>
</dbReference>
<dbReference type="CDD" id="cd09816">
    <property type="entry name" value="prostaglandin_endoperoxide_synthase"/>
    <property type="match status" value="1"/>
</dbReference>
<comment type="caution">
    <text evidence="37">Lacks conserved residue(s) required for the propagation of feature annotation.</text>
</comment>
<dbReference type="UniPathway" id="UPA00662"/>
<feature type="chain" id="PRO_5025686992" description="Prostaglandin G/H synthase 1" evidence="38">
    <location>
        <begin position="19"/>
        <end position="592"/>
    </location>
</feature>
<evidence type="ECO:0000256" key="5">
    <source>
        <dbReference type="ARBA" id="ARBA00008928"/>
    </source>
</evidence>
<evidence type="ECO:0000256" key="30">
    <source>
        <dbReference type="ARBA" id="ARBA00033143"/>
    </source>
</evidence>
<evidence type="ECO:0000256" key="27">
    <source>
        <dbReference type="ARBA" id="ARBA00023180"/>
    </source>
</evidence>
<evidence type="ECO:0000313" key="41">
    <source>
        <dbReference type="Proteomes" id="UP000005226"/>
    </source>
</evidence>
<dbReference type="EC" id="1.14.99.1" evidence="7"/>
<comment type="subcellular location">
    <subcellularLocation>
        <location evidence="3">Endoplasmic reticulum membrane</location>
    </subcellularLocation>
    <subcellularLocation>
        <location evidence="2">Microsome membrane</location>
    </subcellularLocation>
</comment>
<evidence type="ECO:0000256" key="20">
    <source>
        <dbReference type="ARBA" id="ARBA00022964"/>
    </source>
</evidence>
<keyword evidence="16 38" id="KW-0732">Signal</keyword>
<dbReference type="Gene3D" id="1.10.640.10">
    <property type="entry name" value="Haem peroxidase domain superfamily, animal type"/>
    <property type="match status" value="1"/>
</dbReference>
<keyword evidence="10" id="KW-0444">Lipid biosynthesis</keyword>
<keyword evidence="25" id="KW-1015">Disulfide bond</keyword>
<keyword evidence="11 37" id="KW-0245">EGF-like domain</keyword>
<evidence type="ECO:0000256" key="1">
    <source>
        <dbReference type="ARBA" id="ARBA00001970"/>
    </source>
</evidence>
<evidence type="ECO:0000256" key="14">
    <source>
        <dbReference type="ARBA" id="ARBA00022617"/>
    </source>
</evidence>
<reference evidence="40" key="3">
    <citation type="submission" date="2025-09" db="UniProtKB">
        <authorList>
            <consortium name="Ensembl"/>
        </authorList>
    </citation>
    <scope>IDENTIFICATION</scope>
</reference>
<evidence type="ECO:0000256" key="9">
    <source>
        <dbReference type="ARBA" id="ARBA00022501"/>
    </source>
</evidence>
<proteinExistence type="inferred from homology"/>
<keyword evidence="21" id="KW-0560">Oxidoreductase</keyword>
<comment type="catalytic activity">
    <reaction evidence="31">
        <text>(9Z,12Z)-octadecadienoate + AH2 + O2 = (9S)-hydroxy-(10E,12Z)-octadecadienoate + A + H2O</text>
        <dbReference type="Rhea" id="RHEA:75459"/>
        <dbReference type="ChEBI" id="CHEBI:13193"/>
        <dbReference type="ChEBI" id="CHEBI:15377"/>
        <dbReference type="ChEBI" id="CHEBI:15379"/>
        <dbReference type="ChEBI" id="CHEBI:17499"/>
        <dbReference type="ChEBI" id="CHEBI:30245"/>
        <dbReference type="ChEBI" id="CHEBI:77852"/>
    </reaction>
    <physiologicalReaction direction="left-to-right" evidence="31">
        <dbReference type="Rhea" id="RHEA:75460"/>
    </physiologicalReaction>
</comment>